<dbReference type="Proteomes" id="UP000024445">
    <property type="component" value="Segment"/>
</dbReference>
<proteinExistence type="predicted"/>
<organism evidence="1 2">
    <name type="scientific">Serratia phage PS2</name>
    <dbReference type="NCBI Taxonomy" id="1481112"/>
    <lineage>
        <taxon>Viruses</taxon>
        <taxon>Duplodnaviria</taxon>
        <taxon>Heunggongvirae</taxon>
        <taxon>Uroviricota</taxon>
        <taxon>Caudoviricetes</taxon>
        <taxon>Muldoonvirus</taxon>
        <taxon>Muldoonvirus PS2</taxon>
    </lineage>
</organism>
<dbReference type="KEGG" id="vg:19484895"/>
<evidence type="ECO:0000313" key="2">
    <source>
        <dbReference type="Proteomes" id="UP000024445"/>
    </source>
</evidence>
<reference evidence="1 2" key="1">
    <citation type="submission" date="2014-01" db="EMBL/GenBank/DDBJ databases">
        <authorList>
            <person name="Zhang G."/>
            <person name="Jin J."/>
            <person name="Li Z.J."/>
            <person name="Wang S.W."/>
            <person name="Chen S.J."/>
            <person name="Wang S.M."/>
            <person name="Wang X.T."/>
            <person name="Li Y.H."/>
            <person name="Wang J."/>
            <person name="Yang C.K."/>
            <person name="Wang L."/>
        </authorList>
    </citation>
    <scope>NUCLEOTIDE SEQUENCE [LARGE SCALE GENOMIC DNA]</scope>
</reference>
<dbReference type="RefSeq" id="YP_009030052.1">
    <property type="nucleotide sequence ID" value="NC_024121.1"/>
</dbReference>
<name>A0A023W6A6_9CAUD</name>
<dbReference type="EMBL" id="KJ025957">
    <property type="protein sequence ID" value="AHY25257.1"/>
    <property type="molecule type" value="Genomic_DNA"/>
</dbReference>
<evidence type="ECO:0000313" key="1">
    <source>
        <dbReference type="EMBL" id="AHY25257.1"/>
    </source>
</evidence>
<gene>
    <name evidence="1" type="ORF">PS2_005</name>
</gene>
<dbReference type="GeneID" id="19484895"/>
<accession>A0A023W6A6</accession>
<dbReference type="OrthoDB" id="25779at10239"/>
<protein>
    <submittedName>
        <fullName evidence="1">Uncharacterized protein</fullName>
    </submittedName>
</protein>
<sequence>MLIYRVEFRASVIEYLRGIARYKKATNVGPYSNQGINFSQNCPNSFKALRKIGFLGFEHYGQHRKRHPAPQEDADLMTSMIERNERYNISEFHFGFGTINQFRSWFDIPNREMMQECGFYLAVYEVEENDVHLGSTQCVFRLEKAELVSYVELEDI</sequence>
<keyword evidence="2" id="KW-1185">Reference proteome</keyword>